<name>A0A1H6MZQ5_9PSED</name>
<dbReference type="AlphaFoldDB" id="A0A1H6MZQ5"/>
<reference evidence="1 2" key="1">
    <citation type="submission" date="2016-10" db="EMBL/GenBank/DDBJ databases">
        <authorList>
            <person name="de Groot N.N."/>
        </authorList>
    </citation>
    <scope>NUCLEOTIDE SEQUENCE [LARGE SCALE GENOMIC DNA]</scope>
    <source>
        <strain evidence="1 2">LMG 2158</strain>
    </source>
</reference>
<sequence>MSKLIPNPPITDPTSPSEERLLNCATERAFAHDGLDDSPKPSNHHVARYCPSLSMEDKLVTTLSILQSAAATAYESADQLDGSRRRLAMGVVHLIELAESWLNAALDEATAARTAS</sequence>
<accession>A0A1H6MZQ5</accession>
<dbReference type="OrthoDB" id="7009380at2"/>
<gene>
    <name evidence="1" type="ORF">SAMN05216581_1598</name>
</gene>
<dbReference type="Proteomes" id="UP000182272">
    <property type="component" value="Chromosome I"/>
</dbReference>
<evidence type="ECO:0000313" key="1">
    <source>
        <dbReference type="EMBL" id="SEI05350.1"/>
    </source>
</evidence>
<evidence type="ECO:0008006" key="3">
    <source>
        <dbReference type="Google" id="ProtNLM"/>
    </source>
</evidence>
<protein>
    <recommendedName>
        <fullName evidence="3">DUF3077 domain-containing protein</fullName>
    </recommendedName>
</protein>
<dbReference type="Pfam" id="PF19619">
    <property type="entry name" value="DUF6124"/>
    <property type="match status" value="1"/>
</dbReference>
<proteinExistence type="predicted"/>
<evidence type="ECO:0000313" key="2">
    <source>
        <dbReference type="Proteomes" id="UP000182272"/>
    </source>
</evidence>
<dbReference type="EMBL" id="LT629972">
    <property type="protein sequence ID" value="SEI05350.1"/>
    <property type="molecule type" value="Genomic_DNA"/>
</dbReference>
<dbReference type="RefSeq" id="WP_010445136.1">
    <property type="nucleotide sequence ID" value="NZ_CP162519.1"/>
</dbReference>
<organism evidence="1 2">
    <name type="scientific">Pseudomonas asplenii</name>
    <dbReference type="NCBI Taxonomy" id="53407"/>
    <lineage>
        <taxon>Bacteria</taxon>
        <taxon>Pseudomonadati</taxon>
        <taxon>Pseudomonadota</taxon>
        <taxon>Gammaproteobacteria</taxon>
        <taxon>Pseudomonadales</taxon>
        <taxon>Pseudomonadaceae</taxon>
        <taxon>Pseudomonas</taxon>
    </lineage>
</organism>